<gene>
    <name evidence="3" type="ORF">SteCoe_22393</name>
</gene>
<keyword evidence="4" id="KW-1185">Reference proteome</keyword>
<feature type="region of interest" description="Disordered" evidence="1">
    <location>
        <begin position="284"/>
        <end position="346"/>
    </location>
</feature>
<feature type="chain" id="PRO_5012277584" evidence="2">
    <location>
        <begin position="17"/>
        <end position="621"/>
    </location>
</feature>
<dbReference type="Proteomes" id="UP000187209">
    <property type="component" value="Unassembled WGS sequence"/>
</dbReference>
<comment type="caution">
    <text evidence="3">The sequence shown here is derived from an EMBL/GenBank/DDBJ whole genome shotgun (WGS) entry which is preliminary data.</text>
</comment>
<feature type="compositionally biased region" description="Polar residues" evidence="1">
    <location>
        <begin position="319"/>
        <end position="346"/>
    </location>
</feature>
<keyword evidence="2" id="KW-0732">Signal</keyword>
<evidence type="ECO:0000313" key="4">
    <source>
        <dbReference type="Proteomes" id="UP000187209"/>
    </source>
</evidence>
<evidence type="ECO:0000313" key="3">
    <source>
        <dbReference type="EMBL" id="OMJ77918.1"/>
    </source>
</evidence>
<protein>
    <submittedName>
        <fullName evidence="3">Uncharacterized protein</fullName>
    </submittedName>
</protein>
<dbReference type="AlphaFoldDB" id="A0A1R2BMG4"/>
<feature type="signal peptide" evidence="2">
    <location>
        <begin position="1"/>
        <end position="16"/>
    </location>
</feature>
<feature type="compositionally biased region" description="Basic and acidic residues" evidence="1">
    <location>
        <begin position="383"/>
        <end position="399"/>
    </location>
</feature>
<evidence type="ECO:0000256" key="1">
    <source>
        <dbReference type="SAM" id="MobiDB-lite"/>
    </source>
</evidence>
<feature type="compositionally biased region" description="Polar residues" evidence="1">
    <location>
        <begin position="362"/>
        <end position="382"/>
    </location>
</feature>
<proteinExistence type="predicted"/>
<feature type="compositionally biased region" description="Basic and acidic residues" evidence="1">
    <location>
        <begin position="305"/>
        <end position="317"/>
    </location>
</feature>
<dbReference type="OrthoDB" id="326054at2759"/>
<accession>A0A1R2BMG4</accession>
<reference evidence="3 4" key="1">
    <citation type="submission" date="2016-11" db="EMBL/GenBank/DDBJ databases">
        <title>The macronuclear genome of Stentor coeruleus: a giant cell with tiny introns.</title>
        <authorList>
            <person name="Slabodnick M."/>
            <person name="Ruby J.G."/>
            <person name="Reiff S.B."/>
            <person name="Swart E.C."/>
            <person name="Gosai S."/>
            <person name="Prabakaran S."/>
            <person name="Witkowska E."/>
            <person name="Larue G.E."/>
            <person name="Fisher S."/>
            <person name="Freeman R.M."/>
            <person name="Gunawardena J."/>
            <person name="Chu W."/>
            <person name="Stover N.A."/>
            <person name="Gregory B.D."/>
            <person name="Nowacki M."/>
            <person name="Derisi J."/>
            <person name="Roy S.W."/>
            <person name="Marshall W.F."/>
            <person name="Sood P."/>
        </authorList>
    </citation>
    <scope>NUCLEOTIDE SEQUENCE [LARGE SCALE GENOMIC DNA]</scope>
    <source>
        <strain evidence="3">WM001</strain>
    </source>
</reference>
<feature type="compositionally biased region" description="Polar residues" evidence="1">
    <location>
        <begin position="284"/>
        <end position="297"/>
    </location>
</feature>
<dbReference type="EMBL" id="MPUH01000549">
    <property type="protein sequence ID" value="OMJ77918.1"/>
    <property type="molecule type" value="Genomic_DNA"/>
</dbReference>
<name>A0A1R2BMG4_9CILI</name>
<organism evidence="3 4">
    <name type="scientific">Stentor coeruleus</name>
    <dbReference type="NCBI Taxonomy" id="5963"/>
    <lineage>
        <taxon>Eukaryota</taxon>
        <taxon>Sar</taxon>
        <taxon>Alveolata</taxon>
        <taxon>Ciliophora</taxon>
        <taxon>Postciliodesmatophora</taxon>
        <taxon>Heterotrichea</taxon>
        <taxon>Heterotrichida</taxon>
        <taxon>Stentoridae</taxon>
        <taxon>Stentor</taxon>
    </lineage>
</organism>
<evidence type="ECO:0000256" key="2">
    <source>
        <dbReference type="SAM" id="SignalP"/>
    </source>
</evidence>
<feature type="region of interest" description="Disordered" evidence="1">
    <location>
        <begin position="362"/>
        <end position="399"/>
    </location>
</feature>
<sequence>MILTKLTMYFLALVLGNQMKIQTYETCDVSICESEKVEMDSDGTFWPKYCYQCPNGEEEVIFLREYTPNGWHYTTTKDSLYQGRLILNILPCDNEEVDSMGNRWETWCFDTGDFVSFEKLGEKNWVYKQDYAGGYGRLQFRRILDDSLLKIYKKPLENNEDVQDSKEKIKEKNGDKRIVNNFNSTEVNEEIKNTPAQEPNDEIEGFIRDKVEKLNENTIKNKDYKLKKPENQEELSLEDEFSVEVVKSFTDNFDLDIKHKDLSVQTSKDCCENENPKKDMNLSQKLLSPSEPTNQNIPKPLQKSHTTETKTESKESDIPNDSQQSTIINNLSPTKSQPKNNQNFPETFLVSDSSTLINTLENSKTKSQSIHKGEISENNNQETNKKSEIPEDDSKNLDKNIKENSQSVIKEEIILPNIEKMPFTNSVYEDSFDKNILDDKIIDKKNEAQKISENLLVNEEKNYNQIENNDAVVEDDQRCIDSFEGNESDTDTILIPCSEVEGDKSGRYFYVDYDDKMNKIDYIKDDNGNFVFDTETKQRVSGGFLSPKPIVKEKNTPCTVYDIKGKIIELEADMYIKDLFWQVVYENGIRVKFMRSTLLSEKINGSYLIDPNTGYRYRSFI</sequence>